<feature type="domain" description="Wall-associated receptor kinase galacturonan-binding" evidence="8">
    <location>
        <begin position="41"/>
        <end position="107"/>
    </location>
</feature>
<dbReference type="PANTHER" id="PTHR33138:SF79">
    <property type="entry name" value="WALL-ASSOCIATED RECEPTOR KINASE GALACTURONAN-BINDING DOMAIN-CONTAINING PROTEIN"/>
    <property type="match status" value="1"/>
</dbReference>
<comment type="subcellular location">
    <subcellularLocation>
        <location evidence="1">Membrane</location>
        <topology evidence="1">Single-pass membrane protein</topology>
    </subcellularLocation>
</comment>
<evidence type="ECO:0000313" key="10">
    <source>
        <dbReference type="EMBL" id="EXB88611.1"/>
    </source>
</evidence>
<comment type="catalytic activity">
    <reaction evidence="6">
        <text>L-seryl-[protein] + ATP = O-phospho-L-seryl-[protein] + ADP + H(+)</text>
        <dbReference type="Rhea" id="RHEA:17989"/>
        <dbReference type="Rhea" id="RHEA-COMP:9863"/>
        <dbReference type="Rhea" id="RHEA-COMP:11604"/>
        <dbReference type="ChEBI" id="CHEBI:15378"/>
        <dbReference type="ChEBI" id="CHEBI:29999"/>
        <dbReference type="ChEBI" id="CHEBI:30616"/>
        <dbReference type="ChEBI" id="CHEBI:83421"/>
        <dbReference type="ChEBI" id="CHEBI:456216"/>
        <dbReference type="EC" id="2.7.11.1"/>
    </reaction>
</comment>
<reference evidence="11" key="1">
    <citation type="submission" date="2013-01" db="EMBL/GenBank/DDBJ databases">
        <title>Draft Genome Sequence of a Mulberry Tree, Morus notabilis C.K. Schneid.</title>
        <authorList>
            <person name="He N."/>
            <person name="Zhao S."/>
        </authorList>
    </citation>
    <scope>NUCLEOTIDE SEQUENCE</scope>
</reference>
<proteinExistence type="predicted"/>
<dbReference type="Proteomes" id="UP000030645">
    <property type="component" value="Unassembled WGS sequence"/>
</dbReference>
<evidence type="ECO:0000313" key="11">
    <source>
        <dbReference type="Proteomes" id="UP000030645"/>
    </source>
</evidence>
<keyword evidence="11" id="KW-1185">Reference proteome</keyword>
<dbReference type="Pfam" id="PF13947">
    <property type="entry name" value="GUB_WAK_bind"/>
    <property type="match status" value="1"/>
</dbReference>
<protein>
    <recommendedName>
        <fullName evidence="2">non-specific serine/threonine protein kinase</fullName>
        <ecNumber evidence="2">2.7.11.1</ecNumber>
    </recommendedName>
</protein>
<evidence type="ECO:0000256" key="4">
    <source>
        <dbReference type="ARBA" id="ARBA00023180"/>
    </source>
</evidence>
<dbReference type="eggNOG" id="KOG1187">
    <property type="taxonomic scope" value="Eukaryota"/>
</dbReference>
<keyword evidence="3 7" id="KW-0732">Signal</keyword>
<comment type="catalytic activity">
    <reaction evidence="5">
        <text>L-threonyl-[protein] + ATP = O-phospho-L-threonyl-[protein] + ADP + H(+)</text>
        <dbReference type="Rhea" id="RHEA:46608"/>
        <dbReference type="Rhea" id="RHEA-COMP:11060"/>
        <dbReference type="Rhea" id="RHEA-COMP:11605"/>
        <dbReference type="ChEBI" id="CHEBI:15378"/>
        <dbReference type="ChEBI" id="CHEBI:30013"/>
        <dbReference type="ChEBI" id="CHEBI:30616"/>
        <dbReference type="ChEBI" id="CHEBI:61977"/>
        <dbReference type="ChEBI" id="CHEBI:456216"/>
        <dbReference type="EC" id="2.7.11.1"/>
    </reaction>
</comment>
<evidence type="ECO:0000256" key="3">
    <source>
        <dbReference type="ARBA" id="ARBA00022729"/>
    </source>
</evidence>
<dbReference type="GO" id="GO:0030247">
    <property type="term" value="F:polysaccharide binding"/>
    <property type="evidence" value="ECO:0007669"/>
    <property type="project" value="InterPro"/>
</dbReference>
<name>W9RFS7_9ROSA</name>
<dbReference type="AlphaFoldDB" id="W9RFS7"/>
<evidence type="ECO:0000259" key="9">
    <source>
        <dbReference type="Pfam" id="PF14380"/>
    </source>
</evidence>
<evidence type="ECO:0000256" key="6">
    <source>
        <dbReference type="ARBA" id="ARBA00048679"/>
    </source>
</evidence>
<feature type="domain" description="Wall-associated receptor kinase C-terminal" evidence="9">
    <location>
        <begin position="180"/>
        <end position="257"/>
    </location>
</feature>
<dbReference type="STRING" id="981085.W9RFS7"/>
<dbReference type="PANTHER" id="PTHR33138">
    <property type="entry name" value="OS01G0690200 PROTEIN"/>
    <property type="match status" value="1"/>
</dbReference>
<dbReference type="EC" id="2.7.11.1" evidence="2"/>
<feature type="chain" id="PRO_5004931364" description="non-specific serine/threonine protein kinase" evidence="7">
    <location>
        <begin position="30"/>
        <end position="267"/>
    </location>
</feature>
<dbReference type="InterPro" id="IPR032872">
    <property type="entry name" value="WAK_assoc_C"/>
</dbReference>
<organism evidence="10 11">
    <name type="scientific">Morus notabilis</name>
    <dbReference type="NCBI Taxonomy" id="981085"/>
    <lineage>
        <taxon>Eukaryota</taxon>
        <taxon>Viridiplantae</taxon>
        <taxon>Streptophyta</taxon>
        <taxon>Embryophyta</taxon>
        <taxon>Tracheophyta</taxon>
        <taxon>Spermatophyta</taxon>
        <taxon>Magnoliopsida</taxon>
        <taxon>eudicotyledons</taxon>
        <taxon>Gunneridae</taxon>
        <taxon>Pentapetalae</taxon>
        <taxon>rosids</taxon>
        <taxon>fabids</taxon>
        <taxon>Rosales</taxon>
        <taxon>Moraceae</taxon>
        <taxon>Moreae</taxon>
        <taxon>Morus</taxon>
    </lineage>
</organism>
<dbReference type="InterPro" id="IPR025287">
    <property type="entry name" value="WAK_GUB"/>
</dbReference>
<dbReference type="GO" id="GO:0016020">
    <property type="term" value="C:membrane"/>
    <property type="evidence" value="ECO:0007669"/>
    <property type="project" value="UniProtKB-SubCell"/>
</dbReference>
<gene>
    <name evidence="10" type="ORF">L484_001834</name>
</gene>
<evidence type="ECO:0000259" key="8">
    <source>
        <dbReference type="Pfam" id="PF13947"/>
    </source>
</evidence>
<dbReference type="EMBL" id="KE344986">
    <property type="protein sequence ID" value="EXB88611.1"/>
    <property type="molecule type" value="Genomic_DNA"/>
</dbReference>
<evidence type="ECO:0000256" key="5">
    <source>
        <dbReference type="ARBA" id="ARBA00047899"/>
    </source>
</evidence>
<evidence type="ECO:0000256" key="7">
    <source>
        <dbReference type="SAM" id="SignalP"/>
    </source>
</evidence>
<feature type="signal peptide" evidence="7">
    <location>
        <begin position="1"/>
        <end position="29"/>
    </location>
</feature>
<sequence length="267" mass="29841">MNPSVSFSFSPLLLILLLLFLSSFFPIRAVDDDQDNPFLDCEPIDCGKNKIISYPFRERNQPDYCGHPQGFVLDCKSNLDRLLWNIKSQSFLVLEIKQSARILKIVRMDIWDSICPETYSNTTLNSTPFNYTQKDINTTLLYNCPNSPESLADLVKTFHCPANNVSFNGFFVSGTDLGSYKLSSSICEVSVVVPVLEDALKGLTISESSIGKVLQHGFEVEWNTMDEEECGACIDSGGRCGHNSSTDQDKFMCLCPDYREAYGSGEP</sequence>
<accession>W9RFS7</accession>
<keyword evidence="4" id="KW-0325">Glycoprotein</keyword>
<dbReference type="Pfam" id="PF14380">
    <property type="entry name" value="WAK_assoc"/>
    <property type="match status" value="1"/>
</dbReference>
<evidence type="ECO:0000256" key="2">
    <source>
        <dbReference type="ARBA" id="ARBA00012513"/>
    </source>
</evidence>
<dbReference type="GO" id="GO:0004674">
    <property type="term" value="F:protein serine/threonine kinase activity"/>
    <property type="evidence" value="ECO:0007669"/>
    <property type="project" value="UniProtKB-EC"/>
</dbReference>
<evidence type="ECO:0000256" key="1">
    <source>
        <dbReference type="ARBA" id="ARBA00004167"/>
    </source>
</evidence>